<reference evidence="2" key="1">
    <citation type="submission" date="2019-01" db="EMBL/GenBank/DDBJ databases">
        <authorList>
            <consortium name="Genoscope - CEA"/>
            <person name="William W."/>
        </authorList>
    </citation>
    <scope>NUCLEOTIDE SEQUENCE</scope>
    <source>
        <strain evidence="2">CR-1</strain>
    </source>
</reference>
<evidence type="ECO:0000256" key="1">
    <source>
        <dbReference type="SAM" id="MobiDB-lite"/>
    </source>
</evidence>
<feature type="region of interest" description="Disordered" evidence="1">
    <location>
        <begin position="111"/>
        <end position="148"/>
    </location>
</feature>
<evidence type="ECO:0000313" key="2">
    <source>
        <dbReference type="EMBL" id="VEN74861.1"/>
    </source>
</evidence>
<dbReference type="AlphaFoldDB" id="A0A484HNI0"/>
<proteinExistence type="predicted"/>
<feature type="compositionally biased region" description="Basic and acidic residues" evidence="1">
    <location>
        <begin position="135"/>
        <end position="145"/>
    </location>
</feature>
<gene>
    <name evidence="2" type="ORF">EPICR_50137</name>
</gene>
<feature type="compositionally biased region" description="Basic and acidic residues" evidence="1">
    <location>
        <begin position="111"/>
        <end position="122"/>
    </location>
</feature>
<organism evidence="2">
    <name type="scientific">uncultured Desulfobacteraceae bacterium</name>
    <dbReference type="NCBI Taxonomy" id="218296"/>
    <lineage>
        <taxon>Bacteria</taxon>
        <taxon>Pseudomonadati</taxon>
        <taxon>Thermodesulfobacteriota</taxon>
        <taxon>Desulfobacteria</taxon>
        <taxon>Desulfobacterales</taxon>
        <taxon>Desulfobacteraceae</taxon>
        <taxon>environmental samples</taxon>
    </lineage>
</organism>
<name>A0A484HNI0_9BACT</name>
<sequence length="229" mass="25602">MDFTPSPIQTLALWRLLFSDDPAPMQSRLKPRLTPAQRKELADAGLICLSKRGRAFYVELTEKAWAWAEKNLDAPFSRTVNAAAPFACLLSALKRHMAAENIPLTEILRPKENGEKHKKAETSRNAVSPGRGIRRGKDHEKDQGKKRIKAACLEASGGRLNVRIRLARLREIADDIPPRTLEAIIRDMQLDGTAVLYPLDDPSEITPEDEAAAVLVMGRKNHILYMTSM</sequence>
<protein>
    <submittedName>
        <fullName evidence="2">Uncharacterized protein</fullName>
    </submittedName>
</protein>
<accession>A0A484HNI0</accession>
<dbReference type="EMBL" id="CAACVI010000045">
    <property type="protein sequence ID" value="VEN74861.1"/>
    <property type="molecule type" value="Genomic_DNA"/>
</dbReference>